<reference evidence="1 2" key="1">
    <citation type="submission" date="2019-03" db="EMBL/GenBank/DDBJ databases">
        <title>Draft genome of Massilia hortus sp. nov., a novel bacterial species of the Oxalobacteraceae family.</title>
        <authorList>
            <person name="Peta V."/>
            <person name="Raths R."/>
            <person name="Bucking H."/>
        </authorList>
    </citation>
    <scope>NUCLEOTIDE SEQUENCE [LARGE SCALE GENOMIC DNA]</scope>
    <source>
        <strain evidence="1 2">ONC3</strain>
    </source>
</reference>
<gene>
    <name evidence="1" type="ORF">E4O92_01725</name>
</gene>
<keyword evidence="2" id="KW-1185">Reference proteome</keyword>
<accession>A0A4Y9T5K2</accession>
<dbReference type="EMBL" id="SPUM01000009">
    <property type="protein sequence ID" value="TFW35537.1"/>
    <property type="molecule type" value="Genomic_DNA"/>
</dbReference>
<name>A0A4Y9T5K2_9BURK</name>
<organism evidence="1 2">
    <name type="scientific">Massilia horti</name>
    <dbReference type="NCBI Taxonomy" id="2562153"/>
    <lineage>
        <taxon>Bacteria</taxon>
        <taxon>Pseudomonadati</taxon>
        <taxon>Pseudomonadota</taxon>
        <taxon>Betaproteobacteria</taxon>
        <taxon>Burkholderiales</taxon>
        <taxon>Oxalobacteraceae</taxon>
        <taxon>Telluria group</taxon>
        <taxon>Massilia</taxon>
    </lineage>
</organism>
<dbReference type="InterPro" id="IPR014845">
    <property type="entry name" value="GYD/TTHA1554"/>
</dbReference>
<sequence length="132" mass="14108">MQMPKYLVEANYRTSGISGLLKEGGTGRRAAVNEMFNSLGGKVESFYFSFGEEDVYIIGELPDNAAAAALTVRVDSTGAATCKTFMLMTPEEIDVAVKKTGTYRPPGYQIEAEVSKWEGEGGHLAGGEAGNE</sequence>
<dbReference type="OrthoDB" id="9796147at2"/>
<dbReference type="Proteomes" id="UP000297258">
    <property type="component" value="Unassembled WGS sequence"/>
</dbReference>
<evidence type="ECO:0000313" key="1">
    <source>
        <dbReference type="EMBL" id="TFW35537.1"/>
    </source>
</evidence>
<protein>
    <submittedName>
        <fullName evidence="1">GYD domain-containing protein</fullName>
    </submittedName>
</protein>
<evidence type="ECO:0000313" key="2">
    <source>
        <dbReference type="Proteomes" id="UP000297258"/>
    </source>
</evidence>
<dbReference type="Pfam" id="PF08734">
    <property type="entry name" value="GYD"/>
    <property type="match status" value="1"/>
</dbReference>
<proteinExistence type="predicted"/>
<comment type="caution">
    <text evidence="1">The sequence shown here is derived from an EMBL/GenBank/DDBJ whole genome shotgun (WGS) entry which is preliminary data.</text>
</comment>
<dbReference type="AlphaFoldDB" id="A0A4Y9T5K2"/>